<dbReference type="FunFam" id="3.40.50.880:FF:000041">
    <property type="entry name" value="Glutamine amidotransferase subunit pdxT, putative"/>
    <property type="match status" value="1"/>
</dbReference>
<feature type="binding site" evidence="9">
    <location>
        <position position="113"/>
    </location>
    <ligand>
        <name>L-glutamine</name>
        <dbReference type="ChEBI" id="CHEBI:58359"/>
    </ligand>
</feature>
<evidence type="ECO:0000256" key="3">
    <source>
        <dbReference type="ARBA" id="ARBA00022801"/>
    </source>
</evidence>
<evidence type="ECO:0000256" key="5">
    <source>
        <dbReference type="ARBA" id="ARBA00022962"/>
    </source>
</evidence>
<comment type="similarity">
    <text evidence="1">Belongs to the glutaminase PdxT/SNO family.</text>
</comment>
<protein>
    <recommendedName>
        <fullName evidence="2">glutaminase</fullName>
        <ecNumber evidence="2">3.5.1.2</ecNumber>
    </recommendedName>
</protein>
<keyword evidence="6" id="KW-0456">Lyase</keyword>
<feature type="binding site" evidence="9">
    <location>
        <begin position="148"/>
        <end position="149"/>
    </location>
    <ligand>
        <name>L-glutamine</name>
        <dbReference type="ChEBI" id="CHEBI:58359"/>
    </ligand>
</feature>
<dbReference type="SUPFAM" id="SSF52317">
    <property type="entry name" value="Class I glutamine amidotransferase-like"/>
    <property type="match status" value="1"/>
</dbReference>
<dbReference type="Pfam" id="PF01174">
    <property type="entry name" value="SNO"/>
    <property type="match status" value="1"/>
</dbReference>
<dbReference type="GO" id="GO:0004359">
    <property type="term" value="F:glutaminase activity"/>
    <property type="evidence" value="ECO:0007669"/>
    <property type="project" value="UniProtKB-EC"/>
</dbReference>
<name>A0A7S0RIR3_9CHLO</name>
<dbReference type="GO" id="GO:0005829">
    <property type="term" value="C:cytosol"/>
    <property type="evidence" value="ECO:0007669"/>
    <property type="project" value="TreeGrafter"/>
</dbReference>
<dbReference type="EMBL" id="HBFA01027328">
    <property type="protein sequence ID" value="CAD8677983.1"/>
    <property type="molecule type" value="Transcribed_RNA"/>
</dbReference>
<keyword evidence="3" id="KW-0378">Hydrolase</keyword>
<comment type="catalytic activity">
    <reaction evidence="7">
        <text>L-glutamine + H2O = L-glutamate + NH4(+)</text>
        <dbReference type="Rhea" id="RHEA:15889"/>
        <dbReference type="ChEBI" id="CHEBI:15377"/>
        <dbReference type="ChEBI" id="CHEBI:28938"/>
        <dbReference type="ChEBI" id="CHEBI:29985"/>
        <dbReference type="ChEBI" id="CHEBI:58359"/>
        <dbReference type="EC" id="3.5.1.2"/>
    </reaction>
</comment>
<dbReference type="InterPro" id="IPR021196">
    <property type="entry name" value="PdxT/SNO_CS"/>
</dbReference>
<dbReference type="PROSITE" id="PS51130">
    <property type="entry name" value="PDXT_SNO_2"/>
    <property type="match status" value="1"/>
</dbReference>
<evidence type="ECO:0000256" key="2">
    <source>
        <dbReference type="ARBA" id="ARBA00012918"/>
    </source>
</evidence>
<dbReference type="AlphaFoldDB" id="A0A7S0RIR3"/>
<dbReference type="NCBIfam" id="TIGR03800">
    <property type="entry name" value="PLP_synth_Pdx2"/>
    <property type="match status" value="1"/>
</dbReference>
<dbReference type="GO" id="GO:0016829">
    <property type="term" value="F:lyase activity"/>
    <property type="evidence" value="ECO:0007669"/>
    <property type="project" value="UniProtKB-KW"/>
</dbReference>
<keyword evidence="4" id="KW-0663">Pyridoxal phosphate</keyword>
<dbReference type="PANTHER" id="PTHR31559">
    <property type="entry name" value="PYRIDOXAL 5'-PHOSPHATE SYNTHASE SUBUNIT SNO"/>
    <property type="match status" value="1"/>
</dbReference>
<evidence type="ECO:0000256" key="7">
    <source>
        <dbReference type="ARBA" id="ARBA00049534"/>
    </source>
</evidence>
<evidence type="ECO:0000256" key="4">
    <source>
        <dbReference type="ARBA" id="ARBA00022898"/>
    </source>
</evidence>
<dbReference type="CDD" id="cd01749">
    <property type="entry name" value="GATase1_PB"/>
    <property type="match status" value="1"/>
</dbReference>
<dbReference type="GO" id="GO:0008614">
    <property type="term" value="P:pyridoxine metabolic process"/>
    <property type="evidence" value="ECO:0007669"/>
    <property type="project" value="TreeGrafter"/>
</dbReference>
<evidence type="ECO:0000256" key="8">
    <source>
        <dbReference type="PIRSR" id="PIRSR005639-1"/>
    </source>
</evidence>
<reference evidence="10" key="1">
    <citation type="submission" date="2021-01" db="EMBL/GenBank/DDBJ databases">
        <authorList>
            <person name="Corre E."/>
            <person name="Pelletier E."/>
            <person name="Niang G."/>
            <person name="Scheremetjew M."/>
            <person name="Finn R."/>
            <person name="Kale V."/>
            <person name="Holt S."/>
            <person name="Cochrane G."/>
            <person name="Meng A."/>
            <person name="Brown T."/>
            <person name="Cohen L."/>
        </authorList>
    </citation>
    <scope>NUCLEOTIDE SEQUENCE</scope>
    <source>
        <strain evidence="10">CCMP722</strain>
    </source>
</reference>
<dbReference type="EC" id="3.5.1.2" evidence="2"/>
<gene>
    <name evidence="10" type="ORF">POBO1169_LOCUS13861</name>
</gene>
<dbReference type="HAMAP" id="MF_01615">
    <property type="entry name" value="PdxT"/>
    <property type="match status" value="1"/>
</dbReference>
<dbReference type="InterPro" id="IPR002161">
    <property type="entry name" value="PdxT/SNO"/>
</dbReference>
<evidence type="ECO:0000313" key="10">
    <source>
        <dbReference type="EMBL" id="CAD8677983.1"/>
    </source>
</evidence>
<dbReference type="PROSITE" id="PS01236">
    <property type="entry name" value="PDXT_SNO_1"/>
    <property type="match status" value="1"/>
</dbReference>
<dbReference type="PIRSF" id="PIRSF005639">
    <property type="entry name" value="Glut_amidoT_SNO"/>
    <property type="match status" value="1"/>
</dbReference>
<organism evidence="10">
    <name type="scientific">Pyramimonas obovata</name>
    <dbReference type="NCBI Taxonomy" id="1411642"/>
    <lineage>
        <taxon>Eukaryota</taxon>
        <taxon>Viridiplantae</taxon>
        <taxon>Chlorophyta</taxon>
        <taxon>Pyramimonadophyceae</taxon>
        <taxon>Pyramimonadales</taxon>
        <taxon>Pyramimonadaceae</taxon>
        <taxon>Pyramimonas</taxon>
        <taxon>Pyramimonas incertae sedis</taxon>
    </lineage>
</organism>
<dbReference type="PROSITE" id="PS51273">
    <property type="entry name" value="GATASE_TYPE_1"/>
    <property type="match status" value="1"/>
</dbReference>
<feature type="active site" description="Charge relay system" evidence="8">
    <location>
        <position position="196"/>
    </location>
</feature>
<accession>A0A7S0RIR3</accession>
<dbReference type="InterPro" id="IPR029062">
    <property type="entry name" value="Class_I_gatase-like"/>
</dbReference>
<keyword evidence="5" id="KW-0315">Glutamine amidotransferase</keyword>
<evidence type="ECO:0000256" key="6">
    <source>
        <dbReference type="ARBA" id="ARBA00023239"/>
    </source>
</evidence>
<feature type="active site" description="Nucleophile" evidence="8">
    <location>
        <position position="83"/>
    </location>
</feature>
<dbReference type="GO" id="GO:0042823">
    <property type="term" value="P:pyridoxal phosphate biosynthetic process"/>
    <property type="evidence" value="ECO:0007669"/>
    <property type="project" value="InterPro"/>
</dbReference>
<evidence type="ECO:0000256" key="1">
    <source>
        <dbReference type="ARBA" id="ARBA00008345"/>
    </source>
</evidence>
<proteinExistence type="inferred from homology"/>
<sequence length="256" mass="27537">MAFPVCIGVLALQGSYREHMTCLTKVGVQDVVEIRKPSQLEGVDGLIIPGGESTTMALIAQRWGMIDSLKEFAASGKPIWGTCAGLIFLAEEGEGMKEGGQVLLGGLHVRVHRNFFGSQIDSFECTLPAAAALGSDDGQPPQFRAIFIRAPAITSVKPSVEVLAEWVVPEAERAASGYDKVVVAVREKTLLATAFHPELTEDLRWHKLFANMVDDHSGGARSKADKTRAADLCTIAVPTRPLDLPVFSQTHFSAPV</sequence>
<dbReference type="PANTHER" id="PTHR31559:SF0">
    <property type="entry name" value="PYRIDOXAL 5'-PHOSPHATE SYNTHASE SUBUNIT SNO1-RELATED"/>
    <property type="match status" value="1"/>
</dbReference>
<dbReference type="Gene3D" id="3.40.50.880">
    <property type="match status" value="1"/>
</dbReference>
<dbReference type="GO" id="GO:1903600">
    <property type="term" value="C:glutaminase complex"/>
    <property type="evidence" value="ECO:0007669"/>
    <property type="project" value="TreeGrafter"/>
</dbReference>
<feature type="binding site" evidence="9">
    <location>
        <begin position="51"/>
        <end position="53"/>
    </location>
    <ligand>
        <name>L-glutamine</name>
        <dbReference type="ChEBI" id="CHEBI:58359"/>
    </ligand>
</feature>
<evidence type="ECO:0000256" key="9">
    <source>
        <dbReference type="PIRSR" id="PIRSR005639-2"/>
    </source>
</evidence>
<feature type="active site" description="Charge relay system" evidence="8">
    <location>
        <position position="198"/>
    </location>
</feature>